<gene>
    <name evidence="2" type="ORF">GCM10023346_06270</name>
</gene>
<evidence type="ECO:0000313" key="3">
    <source>
        <dbReference type="Proteomes" id="UP001500200"/>
    </source>
</evidence>
<feature type="region of interest" description="Disordered" evidence="1">
    <location>
        <begin position="1"/>
        <end position="56"/>
    </location>
</feature>
<keyword evidence="3" id="KW-1185">Reference proteome</keyword>
<feature type="compositionally biased region" description="Basic and acidic residues" evidence="1">
    <location>
        <begin position="29"/>
        <end position="42"/>
    </location>
</feature>
<accession>A0ABP9S2G1</accession>
<evidence type="ECO:0000256" key="1">
    <source>
        <dbReference type="SAM" id="MobiDB-lite"/>
    </source>
</evidence>
<sequence length="145" mass="15984">MVPSSDLPHANPMFTGGSDEEAARLGPETTERARATPREKAMPFENGAAADRTTQSGTLLLPRPRRVDEFVRVIPGVDLSQGSITFVVDGNLERYWHHEPRLITEALSRAVQPARWFPATRKLTLTVAATGHRAGVQKHFILSAF</sequence>
<evidence type="ECO:0000313" key="2">
    <source>
        <dbReference type="EMBL" id="GAA5190086.1"/>
    </source>
</evidence>
<proteinExistence type="predicted"/>
<dbReference type="Proteomes" id="UP001500200">
    <property type="component" value="Unassembled WGS sequence"/>
</dbReference>
<reference evidence="3" key="1">
    <citation type="journal article" date="2019" name="Int. J. Syst. Evol. Microbiol.">
        <title>The Global Catalogue of Microorganisms (GCM) 10K type strain sequencing project: providing services to taxonomists for standard genome sequencing and annotation.</title>
        <authorList>
            <consortium name="The Broad Institute Genomics Platform"/>
            <consortium name="The Broad Institute Genome Sequencing Center for Infectious Disease"/>
            <person name="Wu L."/>
            <person name="Ma J."/>
        </authorList>
    </citation>
    <scope>NUCLEOTIDE SEQUENCE [LARGE SCALE GENOMIC DNA]</scope>
    <source>
        <strain evidence="3">JCM 18514</strain>
    </source>
</reference>
<name>A0ABP9S2G1_9MICC</name>
<dbReference type="EMBL" id="BAABKK010000004">
    <property type="protein sequence ID" value="GAA5190086.1"/>
    <property type="molecule type" value="Genomic_DNA"/>
</dbReference>
<organism evidence="2 3">
    <name type="scientific">Arthrobacter gyeryongensis</name>
    <dbReference type="NCBI Taxonomy" id="1650592"/>
    <lineage>
        <taxon>Bacteria</taxon>
        <taxon>Bacillati</taxon>
        <taxon>Actinomycetota</taxon>
        <taxon>Actinomycetes</taxon>
        <taxon>Micrococcales</taxon>
        <taxon>Micrococcaceae</taxon>
        <taxon>Arthrobacter</taxon>
    </lineage>
</organism>
<comment type="caution">
    <text evidence="2">The sequence shown here is derived from an EMBL/GenBank/DDBJ whole genome shotgun (WGS) entry which is preliminary data.</text>
</comment>
<protein>
    <submittedName>
        <fullName evidence="2">Uncharacterized protein</fullName>
    </submittedName>
</protein>